<dbReference type="SUPFAM" id="SSF46458">
    <property type="entry name" value="Globin-like"/>
    <property type="match status" value="1"/>
</dbReference>
<gene>
    <name evidence="5" type="ORF">ACFQ21_28990</name>
</gene>
<name>A0ABW3KE00_9BACT</name>
<evidence type="ECO:0000256" key="4">
    <source>
        <dbReference type="ARBA" id="ARBA00023004"/>
    </source>
</evidence>
<evidence type="ECO:0000256" key="3">
    <source>
        <dbReference type="ARBA" id="ARBA00022723"/>
    </source>
</evidence>
<dbReference type="RefSeq" id="WP_377586061.1">
    <property type="nucleotide sequence ID" value="NZ_JBHTKA010000016.1"/>
</dbReference>
<dbReference type="InterPro" id="IPR009050">
    <property type="entry name" value="Globin-like_sf"/>
</dbReference>
<evidence type="ECO:0000313" key="5">
    <source>
        <dbReference type="EMBL" id="MFD1003396.1"/>
    </source>
</evidence>
<sequence>MRDIATRADIELLVNEFYAKVMRDDLLAPVFQHIDLPHHLPVLYNFWSSVLLGDQSYKSNPFEKHINLPINATHFDQWLSLFMSTLDEHFAGEKATEARQRAQSIAGIFQHKLGLLK</sequence>
<dbReference type="EMBL" id="JBHTKA010000016">
    <property type="protein sequence ID" value="MFD1003396.1"/>
    <property type="molecule type" value="Genomic_DNA"/>
</dbReference>
<protein>
    <submittedName>
        <fullName evidence="5">Group III truncated hemoglobin</fullName>
    </submittedName>
</protein>
<evidence type="ECO:0000256" key="1">
    <source>
        <dbReference type="ARBA" id="ARBA00022448"/>
    </source>
</evidence>
<dbReference type="Pfam" id="PF01152">
    <property type="entry name" value="Bac_globin"/>
    <property type="match status" value="1"/>
</dbReference>
<dbReference type="Proteomes" id="UP001597112">
    <property type="component" value="Unassembled WGS sequence"/>
</dbReference>
<dbReference type="Gene3D" id="1.10.490.10">
    <property type="entry name" value="Globins"/>
    <property type="match status" value="1"/>
</dbReference>
<reference evidence="6" key="1">
    <citation type="journal article" date="2019" name="Int. J. Syst. Evol. Microbiol.">
        <title>The Global Catalogue of Microorganisms (GCM) 10K type strain sequencing project: providing services to taxonomists for standard genome sequencing and annotation.</title>
        <authorList>
            <consortium name="The Broad Institute Genomics Platform"/>
            <consortium name="The Broad Institute Genome Sequencing Center for Infectious Disease"/>
            <person name="Wu L."/>
            <person name="Ma J."/>
        </authorList>
    </citation>
    <scope>NUCLEOTIDE SEQUENCE [LARGE SCALE GENOMIC DNA]</scope>
    <source>
        <strain evidence="6">CCUG 58938</strain>
    </source>
</reference>
<accession>A0ABW3KE00</accession>
<organism evidence="5 6">
    <name type="scientific">Ohtaekwangia kribbensis</name>
    <dbReference type="NCBI Taxonomy" id="688913"/>
    <lineage>
        <taxon>Bacteria</taxon>
        <taxon>Pseudomonadati</taxon>
        <taxon>Bacteroidota</taxon>
        <taxon>Cytophagia</taxon>
        <taxon>Cytophagales</taxon>
        <taxon>Fulvivirgaceae</taxon>
        <taxon>Ohtaekwangia</taxon>
    </lineage>
</organism>
<evidence type="ECO:0000313" key="6">
    <source>
        <dbReference type="Proteomes" id="UP001597112"/>
    </source>
</evidence>
<evidence type="ECO:0000256" key="2">
    <source>
        <dbReference type="ARBA" id="ARBA00022617"/>
    </source>
</evidence>
<comment type="caution">
    <text evidence="5">The sequence shown here is derived from an EMBL/GenBank/DDBJ whole genome shotgun (WGS) entry which is preliminary data.</text>
</comment>
<keyword evidence="3" id="KW-0479">Metal-binding</keyword>
<dbReference type="InterPro" id="IPR012292">
    <property type="entry name" value="Globin/Proto"/>
</dbReference>
<dbReference type="InterPro" id="IPR001486">
    <property type="entry name" value="Hemoglobin_trunc"/>
</dbReference>
<proteinExistence type="predicted"/>
<keyword evidence="4" id="KW-0408">Iron</keyword>
<dbReference type="CDD" id="cd08916">
    <property type="entry name" value="TrHb3_P"/>
    <property type="match status" value="1"/>
</dbReference>
<keyword evidence="1" id="KW-0813">Transport</keyword>
<keyword evidence="6" id="KW-1185">Reference proteome</keyword>
<keyword evidence="2" id="KW-0349">Heme</keyword>